<feature type="transmembrane region" description="Helical" evidence="2">
    <location>
        <begin position="787"/>
        <end position="808"/>
    </location>
</feature>
<feature type="compositionally biased region" description="Low complexity" evidence="1">
    <location>
        <begin position="54"/>
        <end position="65"/>
    </location>
</feature>
<dbReference type="Proteomes" id="UP000800097">
    <property type="component" value="Unassembled WGS sequence"/>
</dbReference>
<keyword evidence="2" id="KW-0472">Membrane</keyword>
<dbReference type="GeneID" id="54549736"/>
<feature type="compositionally biased region" description="Polar residues" evidence="1">
    <location>
        <begin position="108"/>
        <end position="121"/>
    </location>
</feature>
<feature type="compositionally biased region" description="Basic and acidic residues" evidence="1">
    <location>
        <begin position="1"/>
        <end position="17"/>
    </location>
</feature>
<feature type="transmembrane region" description="Helical" evidence="2">
    <location>
        <begin position="209"/>
        <end position="233"/>
    </location>
</feature>
<reference evidence="3" key="1">
    <citation type="journal article" date="2020" name="Stud. Mycol.">
        <title>101 Dothideomycetes genomes: a test case for predicting lifestyles and emergence of pathogens.</title>
        <authorList>
            <person name="Haridas S."/>
            <person name="Albert R."/>
            <person name="Binder M."/>
            <person name="Bloem J."/>
            <person name="Labutti K."/>
            <person name="Salamov A."/>
            <person name="Andreopoulos B."/>
            <person name="Baker S."/>
            <person name="Barry K."/>
            <person name="Bills G."/>
            <person name="Bluhm B."/>
            <person name="Cannon C."/>
            <person name="Castanera R."/>
            <person name="Culley D."/>
            <person name="Daum C."/>
            <person name="Ezra D."/>
            <person name="Gonzalez J."/>
            <person name="Henrissat B."/>
            <person name="Kuo A."/>
            <person name="Liang C."/>
            <person name="Lipzen A."/>
            <person name="Lutzoni F."/>
            <person name="Magnuson J."/>
            <person name="Mondo S."/>
            <person name="Nolan M."/>
            <person name="Ohm R."/>
            <person name="Pangilinan J."/>
            <person name="Park H.-J."/>
            <person name="Ramirez L."/>
            <person name="Alfaro M."/>
            <person name="Sun H."/>
            <person name="Tritt A."/>
            <person name="Yoshinaga Y."/>
            <person name="Zwiers L.-H."/>
            <person name="Turgeon B."/>
            <person name="Goodwin S."/>
            <person name="Spatafora J."/>
            <person name="Crous P."/>
            <person name="Grigoriev I."/>
        </authorList>
    </citation>
    <scope>NUCLEOTIDE SEQUENCE</scope>
    <source>
        <strain evidence="3">CBS 379.55</strain>
    </source>
</reference>
<feature type="region of interest" description="Disordered" evidence="1">
    <location>
        <begin position="872"/>
        <end position="892"/>
    </location>
</feature>
<keyword evidence="2" id="KW-1133">Transmembrane helix</keyword>
<evidence type="ECO:0000256" key="2">
    <source>
        <dbReference type="SAM" id="Phobius"/>
    </source>
</evidence>
<dbReference type="RefSeq" id="XP_033650330.1">
    <property type="nucleotide sequence ID" value="XM_033796561.1"/>
</dbReference>
<evidence type="ECO:0000256" key="1">
    <source>
        <dbReference type="SAM" id="MobiDB-lite"/>
    </source>
</evidence>
<organism evidence="3 4">
    <name type="scientific">Westerdykella ornata</name>
    <dbReference type="NCBI Taxonomy" id="318751"/>
    <lineage>
        <taxon>Eukaryota</taxon>
        <taxon>Fungi</taxon>
        <taxon>Dikarya</taxon>
        <taxon>Ascomycota</taxon>
        <taxon>Pezizomycotina</taxon>
        <taxon>Dothideomycetes</taxon>
        <taxon>Pleosporomycetidae</taxon>
        <taxon>Pleosporales</taxon>
        <taxon>Sporormiaceae</taxon>
        <taxon>Westerdykella</taxon>
    </lineage>
</organism>
<gene>
    <name evidence="3" type="ORF">EI97DRAFT_405417</name>
</gene>
<feature type="region of interest" description="Disordered" evidence="1">
    <location>
        <begin position="1"/>
        <end position="155"/>
    </location>
</feature>
<dbReference type="EMBL" id="ML986516">
    <property type="protein sequence ID" value="KAF2272791.1"/>
    <property type="molecule type" value="Genomic_DNA"/>
</dbReference>
<feature type="transmembrane region" description="Helical" evidence="2">
    <location>
        <begin position="319"/>
        <end position="339"/>
    </location>
</feature>
<feature type="compositionally biased region" description="Polar residues" evidence="1">
    <location>
        <begin position="128"/>
        <end position="137"/>
    </location>
</feature>
<protein>
    <submittedName>
        <fullName evidence="3">Uncharacterized protein</fullName>
    </submittedName>
</protein>
<feature type="compositionally biased region" description="Low complexity" evidence="1">
    <location>
        <begin position="88"/>
        <end position="107"/>
    </location>
</feature>
<dbReference type="OrthoDB" id="4721035at2759"/>
<proteinExistence type="predicted"/>
<evidence type="ECO:0000313" key="4">
    <source>
        <dbReference type="Proteomes" id="UP000800097"/>
    </source>
</evidence>
<sequence length="964" mass="105472">MADHQSMKQNDLPRPDSIETSTTIPALPSLGFSSDTHALGFDGHYDVSPPSSPSRPEYSASRSEPIAIEGNNARGLGIATPLPPLGHDPSAPDYAASAAAPDARSPSIKSSDAPSAMNSANPLMGSFPQDSAGTTPDLQPDRLSPSLNNGGIDSKVTVPDEYQRYLEDSAGGGSRPHNGTSIKSAYANDFRPTHECPTAKDFHMSRWSWVSVTIIILCLFSTVFSGIFLGLATKAPRYGRSISSQGSFKPSDAILLTTVMAKLIELSFVTAFVAFLGQVLSRRAFMREHGPGVTLSEMSMWRWVVQPGTLITHWETAKYAGLSVLGILSLLSALLATLYTPAATAVVQPMLKEGHWDGRVFEGQVMTDFANVTYVKQLCATPIQSDAEAGQSTCLQIEHAGQGYHNYQRYLNYWTTAVNSRNTTSNQRKRPRPFGLLHENTTVTGQWVNIIDTAATSREHGRVINNISLAMPHSGVFKAAHSQKNGIMQPEELDSEGTYTLRASVPSPVMNVLCANMNRDELKPIVYQEWNRRYNVNGTSWTRYRDNATTRNRTVVDDLFGWTKRDPLRQDYPPVFAKLPKPFNTIMNHTNYGWGRDAIYLLGQGGADDKTNNTGTYVLCKLHLTITPNCSTHYTATGSGGTMEAHCEDESDELAYIKSHPESTGGRPVSNWRDVGFDWANSLSLNTGIDDADASNARLLTQLILRPSNPDPKNLEVDLNSELPSVAEALAVMAGCTLLKSMHDAPFVDFWNYTEDSYSALPATQYFNASLQAQQYASGGPDDASRAWIAVLFLVFIMNVFVLIYFLCHNGLVTDFSEPPNLFALAVNSPPSHVLAGSCGGGPAGKQYTVNWFVNHEGDHLFMEPGTVAAGHGQPHLHDSHARGGPYDQEEKPKRGFMSAIARHVDKLRENGLHFGLNKHQTRLRPASVVSSPAIGNYLSPDLEGGTSRTRRKYEMLAKRKSVL</sequence>
<accession>A0A6A6J8A2</accession>
<name>A0A6A6J8A2_WESOR</name>
<keyword evidence="2" id="KW-0812">Transmembrane</keyword>
<feature type="transmembrane region" description="Helical" evidence="2">
    <location>
        <begin position="253"/>
        <end position="277"/>
    </location>
</feature>
<evidence type="ECO:0000313" key="3">
    <source>
        <dbReference type="EMBL" id="KAF2272791.1"/>
    </source>
</evidence>
<keyword evidence="4" id="KW-1185">Reference proteome</keyword>
<dbReference type="AlphaFoldDB" id="A0A6A6J8A2"/>